<gene>
    <name evidence="2" type="ORF">CY0110_14565</name>
</gene>
<dbReference type="EMBL" id="AAXW01000092">
    <property type="protein sequence ID" value="EAZ88285.1"/>
    <property type="molecule type" value="Genomic_DNA"/>
</dbReference>
<sequence length="77" mass="8709">MKIAIYSIIISQILLNTLTTVAESQGNRNNAQENRQESSTDSENIELQRMKVINPPVMQRKGKISSSRENGEGQKKY</sequence>
<keyword evidence="3" id="KW-1185">Reference proteome</keyword>
<evidence type="ECO:0000313" key="3">
    <source>
        <dbReference type="Proteomes" id="UP000003781"/>
    </source>
</evidence>
<accession>A3IZ18</accession>
<feature type="region of interest" description="Disordered" evidence="1">
    <location>
        <begin position="25"/>
        <end position="77"/>
    </location>
</feature>
<organism evidence="2 3">
    <name type="scientific">Crocosphaera chwakensis CCY0110</name>
    <dbReference type="NCBI Taxonomy" id="391612"/>
    <lineage>
        <taxon>Bacteria</taxon>
        <taxon>Bacillati</taxon>
        <taxon>Cyanobacteriota</taxon>
        <taxon>Cyanophyceae</taxon>
        <taxon>Oscillatoriophycideae</taxon>
        <taxon>Chroococcales</taxon>
        <taxon>Aphanothecaceae</taxon>
        <taxon>Crocosphaera</taxon>
        <taxon>Crocosphaera chwakensis</taxon>
    </lineage>
</organism>
<comment type="caution">
    <text evidence="2">The sequence shown here is derived from an EMBL/GenBank/DDBJ whole genome shotgun (WGS) entry which is preliminary data.</text>
</comment>
<feature type="compositionally biased region" description="Polar residues" evidence="1">
    <location>
        <begin position="25"/>
        <end position="42"/>
    </location>
</feature>
<evidence type="ECO:0000313" key="2">
    <source>
        <dbReference type="EMBL" id="EAZ88285.1"/>
    </source>
</evidence>
<dbReference type="AlphaFoldDB" id="A3IZ18"/>
<dbReference type="Proteomes" id="UP000003781">
    <property type="component" value="Unassembled WGS sequence"/>
</dbReference>
<name>A3IZ18_9CHRO</name>
<reference evidence="2 3" key="1">
    <citation type="submission" date="2007-03" db="EMBL/GenBank/DDBJ databases">
        <authorList>
            <person name="Stal L."/>
            <person name="Ferriera S."/>
            <person name="Johnson J."/>
            <person name="Kravitz S."/>
            <person name="Beeson K."/>
            <person name="Sutton G."/>
            <person name="Rogers Y.-H."/>
            <person name="Friedman R."/>
            <person name="Frazier M."/>
            <person name="Venter J.C."/>
        </authorList>
    </citation>
    <scope>NUCLEOTIDE SEQUENCE [LARGE SCALE GENOMIC DNA]</scope>
    <source>
        <strain evidence="2 3">CCY0110</strain>
    </source>
</reference>
<evidence type="ECO:0000256" key="1">
    <source>
        <dbReference type="SAM" id="MobiDB-lite"/>
    </source>
</evidence>
<protein>
    <submittedName>
        <fullName evidence="2">Uncharacterized protein</fullName>
    </submittedName>
</protein>
<proteinExistence type="predicted"/>